<dbReference type="Gene3D" id="1.10.630.10">
    <property type="entry name" value="Cytochrome P450"/>
    <property type="match status" value="1"/>
</dbReference>
<feature type="binding site" description="axial binding residue" evidence="9">
    <location>
        <position position="445"/>
    </location>
    <ligand>
        <name>heme</name>
        <dbReference type="ChEBI" id="CHEBI:30413"/>
    </ligand>
    <ligandPart>
        <name>Fe</name>
        <dbReference type="ChEBI" id="CHEBI:18248"/>
    </ligandPart>
</feature>
<evidence type="ECO:0000256" key="7">
    <source>
        <dbReference type="ARBA" id="ARBA00023033"/>
    </source>
</evidence>
<keyword evidence="8" id="KW-0472">Membrane</keyword>
<keyword evidence="10" id="KW-0560">Oxidoreductase</keyword>
<dbReference type="GO" id="GO:0016705">
    <property type="term" value="F:oxidoreductase activity, acting on paired donors, with incorporation or reduction of molecular oxygen"/>
    <property type="evidence" value="ECO:0007669"/>
    <property type="project" value="InterPro"/>
</dbReference>
<evidence type="ECO:0000256" key="2">
    <source>
        <dbReference type="ARBA" id="ARBA00004586"/>
    </source>
</evidence>
<dbReference type="SUPFAM" id="SSF48264">
    <property type="entry name" value="Cytochrome P450"/>
    <property type="match status" value="1"/>
</dbReference>
<keyword evidence="5" id="KW-0256">Endoplasmic reticulum</keyword>
<protein>
    <submittedName>
        <fullName evidence="11">Putative cytochrome p450 synganglion overexpressed</fullName>
    </submittedName>
</protein>
<dbReference type="InterPro" id="IPR050196">
    <property type="entry name" value="Cytochrome_P450_Monoox"/>
</dbReference>
<evidence type="ECO:0000256" key="1">
    <source>
        <dbReference type="ARBA" id="ARBA00001971"/>
    </source>
</evidence>
<keyword evidence="4 9" id="KW-0349">Heme</keyword>
<dbReference type="PRINTS" id="PR00463">
    <property type="entry name" value="EP450I"/>
</dbReference>
<dbReference type="GO" id="GO:0005506">
    <property type="term" value="F:iron ion binding"/>
    <property type="evidence" value="ECO:0007669"/>
    <property type="project" value="InterPro"/>
</dbReference>
<evidence type="ECO:0000256" key="5">
    <source>
        <dbReference type="ARBA" id="ARBA00022824"/>
    </source>
</evidence>
<dbReference type="PRINTS" id="PR00385">
    <property type="entry name" value="P450"/>
</dbReference>
<dbReference type="InterPro" id="IPR036396">
    <property type="entry name" value="Cyt_P450_sf"/>
</dbReference>
<dbReference type="VEuPathDB" id="VectorBase:LOC119171835"/>
<evidence type="ECO:0000256" key="4">
    <source>
        <dbReference type="ARBA" id="ARBA00022617"/>
    </source>
</evidence>
<keyword evidence="9 10" id="KW-0479">Metal-binding</keyword>
<dbReference type="GO" id="GO:0004497">
    <property type="term" value="F:monooxygenase activity"/>
    <property type="evidence" value="ECO:0007669"/>
    <property type="project" value="UniProtKB-KW"/>
</dbReference>
<dbReference type="GO" id="GO:0005789">
    <property type="term" value="C:endoplasmic reticulum membrane"/>
    <property type="evidence" value="ECO:0007669"/>
    <property type="project" value="UniProtKB-SubCell"/>
</dbReference>
<dbReference type="GO" id="GO:0020037">
    <property type="term" value="F:heme binding"/>
    <property type="evidence" value="ECO:0007669"/>
    <property type="project" value="InterPro"/>
</dbReference>
<dbReference type="Pfam" id="PF00067">
    <property type="entry name" value="p450"/>
    <property type="match status" value="1"/>
</dbReference>
<evidence type="ECO:0000256" key="8">
    <source>
        <dbReference type="ARBA" id="ARBA00023136"/>
    </source>
</evidence>
<keyword evidence="7 10" id="KW-0503">Monooxygenase</keyword>
<dbReference type="CDD" id="cd20628">
    <property type="entry name" value="CYP4"/>
    <property type="match status" value="1"/>
</dbReference>
<comment type="similarity">
    <text evidence="3 10">Belongs to the cytochrome P450 family.</text>
</comment>
<dbReference type="PANTHER" id="PTHR24291:SF189">
    <property type="entry name" value="CYTOCHROME P450 4C3-RELATED"/>
    <property type="match status" value="1"/>
</dbReference>
<evidence type="ECO:0000256" key="6">
    <source>
        <dbReference type="ARBA" id="ARBA00023004"/>
    </source>
</evidence>
<evidence type="ECO:0000256" key="3">
    <source>
        <dbReference type="ARBA" id="ARBA00010617"/>
    </source>
</evidence>
<evidence type="ECO:0000256" key="10">
    <source>
        <dbReference type="RuleBase" id="RU000461"/>
    </source>
</evidence>
<dbReference type="InterPro" id="IPR001128">
    <property type="entry name" value="Cyt_P450"/>
</dbReference>
<reference evidence="11" key="1">
    <citation type="submission" date="2019-09" db="EMBL/GenBank/DDBJ databases">
        <title>Organ-specific transcriptomic study of the physiology of the cattle tick, Rhipicephalus microplus.</title>
        <authorList>
            <person name="Tirloni L."/>
            <person name="Braz G."/>
            <person name="Gandara A.C.P."/>
            <person name="Sabadin G.A."/>
            <person name="da Silva R.M."/>
            <person name="Guizzo M.G."/>
            <person name="Machado J.A."/>
            <person name="Costa E.P."/>
            <person name="Gomes H.F."/>
            <person name="Moraes J."/>
            <person name="Mota M.B.S."/>
            <person name="Mesquita R.D."/>
            <person name="Alvarenga P.H."/>
            <person name="Alves F."/>
            <person name="Seixas A."/>
            <person name="da Fonseca R.N."/>
            <person name="Fogaca A."/>
            <person name="Logullo C."/>
            <person name="Tanaka A."/>
            <person name="Daffre S."/>
            <person name="Termignoni C."/>
            <person name="Vaz I.S.Jr."/>
            <person name="Oliveira P.L."/>
            <person name="Ribeiro J.M."/>
        </authorList>
    </citation>
    <scope>NUCLEOTIDE SEQUENCE</scope>
    <source>
        <strain evidence="11">Porto Alegre</strain>
    </source>
</reference>
<dbReference type="AlphaFoldDB" id="A0A6M2D523"/>
<dbReference type="InterPro" id="IPR002401">
    <property type="entry name" value="Cyt_P450_E_grp-I"/>
</dbReference>
<dbReference type="PANTHER" id="PTHR24291">
    <property type="entry name" value="CYTOCHROME P450 FAMILY 4"/>
    <property type="match status" value="1"/>
</dbReference>
<accession>A0A6M2D523</accession>
<comment type="cofactor">
    <cofactor evidence="1 9">
        <name>heme</name>
        <dbReference type="ChEBI" id="CHEBI:30413"/>
    </cofactor>
</comment>
<evidence type="ECO:0000313" key="11">
    <source>
        <dbReference type="EMBL" id="NOV40820.1"/>
    </source>
</evidence>
<proteinExistence type="inferred from homology"/>
<dbReference type="OrthoDB" id="1470350at2759"/>
<name>A0A6M2D523_RHIMP</name>
<sequence>MHCRRWFYTWSTLRPIPGPGTDWLPPLFLLSVYWQYRRHLSKSATSVVFRVVRKVSKMYEGQTFKVYIGTSPTVVLHTPEAAEVLLSAKENTGKPNSYAFLKSWLGPKNLLTSKGDPWKAKAKLFKNAFNNDHLESCMAVFNESGDILEKRVETMAAESPDEPIVCYKNIQNCVLDIIGRALFGIHLGLQNGNRKEYARWFNYLTYLLTVRYFRPWLWIQVLYDATAEGKFWKRTVDNIGNLHRSVIEKRKFTIIKKLADESYNDELDDELSFPAAVDTAIKKHISAPSSYCMDELEKDTTSVTFAAADSTSAAMSWTLYLLGLNPDKQAKLQKELDDVFGRDGLREISTSDLKQLTYLECCIKESFRLCPPFPLIGRELDEELVIDGYTVPAGTTCMINIHSLHRNKEQFPDPESYIPERFLPENCKNMHPFSFIPFSSGVRVCLGQKFVMVEAKVLLAKLLSKFTVQATLPIDDVMPAYEVVLKARGGLRVWFRKRSDSS</sequence>
<keyword evidence="6 9" id="KW-0408">Iron</keyword>
<dbReference type="InterPro" id="IPR017972">
    <property type="entry name" value="Cyt_P450_CS"/>
</dbReference>
<comment type="subcellular location">
    <subcellularLocation>
        <location evidence="2">Endoplasmic reticulum membrane</location>
    </subcellularLocation>
</comment>
<evidence type="ECO:0000256" key="9">
    <source>
        <dbReference type="PIRSR" id="PIRSR602401-1"/>
    </source>
</evidence>
<dbReference type="PROSITE" id="PS00086">
    <property type="entry name" value="CYTOCHROME_P450"/>
    <property type="match status" value="1"/>
</dbReference>
<dbReference type="EMBL" id="GHWJ01008083">
    <property type="protein sequence ID" value="NOV40820.1"/>
    <property type="molecule type" value="Transcribed_RNA"/>
</dbReference>
<organism evidence="11">
    <name type="scientific">Rhipicephalus microplus</name>
    <name type="common">Cattle tick</name>
    <name type="synonym">Boophilus microplus</name>
    <dbReference type="NCBI Taxonomy" id="6941"/>
    <lineage>
        <taxon>Eukaryota</taxon>
        <taxon>Metazoa</taxon>
        <taxon>Ecdysozoa</taxon>
        <taxon>Arthropoda</taxon>
        <taxon>Chelicerata</taxon>
        <taxon>Arachnida</taxon>
        <taxon>Acari</taxon>
        <taxon>Parasitiformes</taxon>
        <taxon>Ixodida</taxon>
        <taxon>Ixodoidea</taxon>
        <taxon>Ixodidae</taxon>
        <taxon>Rhipicephalinae</taxon>
        <taxon>Rhipicephalus</taxon>
        <taxon>Boophilus</taxon>
    </lineage>
</organism>